<evidence type="ECO:0000313" key="5">
    <source>
        <dbReference type="Proteomes" id="UP001472866"/>
    </source>
</evidence>
<name>A0AAX4PFR2_9CHLO</name>
<keyword evidence="5" id="KW-1185">Reference proteome</keyword>
<evidence type="ECO:0000256" key="3">
    <source>
        <dbReference type="SAM" id="MobiDB-lite"/>
    </source>
</evidence>
<proteinExistence type="inferred from homology"/>
<reference evidence="4 5" key="1">
    <citation type="submission" date="2024-03" db="EMBL/GenBank/DDBJ databases">
        <title>Complete genome sequence of the green alga Chloropicon roscoffensis RCC1871.</title>
        <authorList>
            <person name="Lemieux C."/>
            <person name="Pombert J.-F."/>
            <person name="Otis C."/>
            <person name="Turmel M."/>
        </authorList>
    </citation>
    <scope>NUCLEOTIDE SEQUENCE [LARGE SCALE GENOMIC DNA]</scope>
    <source>
        <strain evidence="4 5">RCC1871</strain>
    </source>
</reference>
<dbReference type="InterPro" id="IPR002347">
    <property type="entry name" value="SDR_fam"/>
</dbReference>
<sequence length="353" mass="38371">MMATTSKARPARPYGRRSGARTCTCRRGRGAAVAARATKTALVTGANSGIGRETVRELVKAGYSSVILACRDVEAGEEARSEIASSLGGDTASRMSVSRLNLSSLDSVRELAASFSERNGSCDLLVNNAGVMMIPELRRTDDGFEEHWGINYLGHYLLTSLMLGPLRKSERARVVNVSSAANSFGKLDLGDMDYARGGYDPWQAYGNSKLGNLMFTFELDRRLRESGISNVSVNAVHPGLVKTNLGRYMNPLVTKVFQLLPEFFVLTPEQGARTQVQVALSEDFEGVSGKYYADQTFKFKPGQFAEEDVVVSPSAKDEGLLKDLWDYSREATGASWDALRPIEQVAAPTNGNA</sequence>
<dbReference type="PRINTS" id="PR00081">
    <property type="entry name" value="GDHRDH"/>
</dbReference>
<evidence type="ECO:0000256" key="1">
    <source>
        <dbReference type="ARBA" id="ARBA00023002"/>
    </source>
</evidence>
<dbReference type="PANTHER" id="PTHR43157:SF31">
    <property type="entry name" value="PHOSPHATIDYLINOSITOL-GLYCAN BIOSYNTHESIS CLASS F PROTEIN"/>
    <property type="match status" value="1"/>
</dbReference>
<dbReference type="GO" id="GO:0016491">
    <property type="term" value="F:oxidoreductase activity"/>
    <property type="evidence" value="ECO:0007669"/>
    <property type="project" value="UniProtKB-KW"/>
</dbReference>
<dbReference type="EMBL" id="CP151510">
    <property type="protein sequence ID" value="WZN64594.1"/>
    <property type="molecule type" value="Genomic_DNA"/>
</dbReference>
<protein>
    <submittedName>
        <fullName evidence="4">Retinol dehydrogenase</fullName>
    </submittedName>
</protein>
<dbReference type="CDD" id="cd05327">
    <property type="entry name" value="retinol-DH_like_SDR_c_like"/>
    <property type="match status" value="1"/>
</dbReference>
<dbReference type="PANTHER" id="PTHR43157">
    <property type="entry name" value="PHOSPHATIDYLINOSITOL-GLYCAN BIOSYNTHESIS CLASS F PROTEIN-RELATED"/>
    <property type="match status" value="1"/>
</dbReference>
<dbReference type="PRINTS" id="PR00080">
    <property type="entry name" value="SDRFAMILY"/>
</dbReference>
<keyword evidence="1" id="KW-0560">Oxidoreductase</keyword>
<evidence type="ECO:0000256" key="2">
    <source>
        <dbReference type="RuleBase" id="RU000363"/>
    </source>
</evidence>
<gene>
    <name evidence="4" type="ORF">HKI87_10g61510</name>
</gene>
<feature type="region of interest" description="Disordered" evidence="3">
    <location>
        <begin position="1"/>
        <end position="21"/>
    </location>
</feature>
<dbReference type="SUPFAM" id="SSF51735">
    <property type="entry name" value="NAD(P)-binding Rossmann-fold domains"/>
    <property type="match status" value="1"/>
</dbReference>
<dbReference type="Gene3D" id="3.40.50.720">
    <property type="entry name" value="NAD(P)-binding Rossmann-like Domain"/>
    <property type="match status" value="1"/>
</dbReference>
<organism evidence="4 5">
    <name type="scientific">Chloropicon roscoffensis</name>
    <dbReference type="NCBI Taxonomy" id="1461544"/>
    <lineage>
        <taxon>Eukaryota</taxon>
        <taxon>Viridiplantae</taxon>
        <taxon>Chlorophyta</taxon>
        <taxon>Chloropicophyceae</taxon>
        <taxon>Chloropicales</taxon>
        <taxon>Chloropicaceae</taxon>
        <taxon>Chloropicon</taxon>
    </lineage>
</organism>
<evidence type="ECO:0000313" key="4">
    <source>
        <dbReference type="EMBL" id="WZN64594.1"/>
    </source>
</evidence>
<accession>A0AAX4PFR2</accession>
<dbReference type="InterPro" id="IPR036291">
    <property type="entry name" value="NAD(P)-bd_dom_sf"/>
</dbReference>
<dbReference type="Pfam" id="PF00106">
    <property type="entry name" value="adh_short"/>
    <property type="match status" value="1"/>
</dbReference>
<dbReference type="AlphaFoldDB" id="A0AAX4PFR2"/>
<dbReference type="Proteomes" id="UP001472866">
    <property type="component" value="Chromosome 10"/>
</dbReference>
<comment type="similarity">
    <text evidence="2">Belongs to the short-chain dehydrogenases/reductases (SDR) family.</text>
</comment>